<proteinExistence type="predicted"/>
<protein>
    <submittedName>
        <fullName evidence="1">Uncharacterized protein</fullName>
    </submittedName>
</protein>
<dbReference type="EMBL" id="KV875617">
    <property type="protein sequence ID" value="RZR72028.1"/>
    <property type="molecule type" value="Genomic_DNA"/>
</dbReference>
<reference evidence="1" key="1">
    <citation type="journal article" date="2018" name="Data Brief">
        <title>Genome sequence data from 17 accessions of Ensete ventricosum, a staple food crop for millions in Ethiopia.</title>
        <authorList>
            <person name="Yemataw Z."/>
            <person name="Muzemil S."/>
            <person name="Ambachew D."/>
            <person name="Tripathi L."/>
            <person name="Tesfaye K."/>
            <person name="Chala A."/>
            <person name="Farbos A."/>
            <person name="O'Neill P."/>
            <person name="Moore K."/>
            <person name="Grant M."/>
            <person name="Studholme D.J."/>
        </authorList>
    </citation>
    <scope>NUCLEOTIDE SEQUENCE [LARGE SCALE GENOMIC DNA]</scope>
    <source>
        <tissue evidence="1">Leaf</tissue>
    </source>
</reference>
<gene>
    <name evidence="1" type="ORF">BHM03_00009760</name>
</gene>
<evidence type="ECO:0000313" key="1">
    <source>
        <dbReference type="EMBL" id="RZR72028.1"/>
    </source>
</evidence>
<name>A0A445MCV6_ENSVE</name>
<organism evidence="1">
    <name type="scientific">Ensete ventricosum</name>
    <name type="common">Abyssinian banana</name>
    <name type="synonym">Musa ensete</name>
    <dbReference type="NCBI Taxonomy" id="4639"/>
    <lineage>
        <taxon>Eukaryota</taxon>
        <taxon>Viridiplantae</taxon>
        <taxon>Streptophyta</taxon>
        <taxon>Embryophyta</taxon>
        <taxon>Tracheophyta</taxon>
        <taxon>Spermatophyta</taxon>
        <taxon>Magnoliopsida</taxon>
        <taxon>Liliopsida</taxon>
        <taxon>Zingiberales</taxon>
        <taxon>Musaceae</taxon>
        <taxon>Ensete</taxon>
    </lineage>
</organism>
<dbReference type="AlphaFoldDB" id="A0A445MCV6"/>
<sequence length="210" mass="23323">MVRIVTYVAAWRDMFRRHAVVPVLRRAGGLAEPSHWALATPRQKRALLVVTDFLGWSEPELSSSYRVVKCPKGESVPHAVLVRTTGRSVSHQRSHLSLLLPFAFLWVLRPLSFPDSRSVYIGVSYLHLQVSALNEAVAGSVKSVFKPWNRRLDTSEVGIAFLSLEFSFPPPLGCLDATSVHVSPKDLARACCFGFLESNDGDPELLVFIP</sequence>
<dbReference type="Proteomes" id="UP000290560">
    <property type="component" value="Unassembled WGS sequence"/>
</dbReference>
<accession>A0A445MCV6</accession>